<dbReference type="Gene3D" id="2.60.40.10">
    <property type="entry name" value="Immunoglobulins"/>
    <property type="match status" value="1"/>
</dbReference>
<accession>A0ABC9WN62</accession>
<dbReference type="InterPro" id="IPR042942">
    <property type="entry name" value="Laforin"/>
</dbReference>
<evidence type="ECO:0000259" key="1">
    <source>
        <dbReference type="PROSITE" id="PS51166"/>
    </source>
</evidence>
<evidence type="ECO:0000313" key="2">
    <source>
        <dbReference type="EMBL" id="GAB0186911.1"/>
    </source>
</evidence>
<dbReference type="SUPFAM" id="SSF49452">
    <property type="entry name" value="Starch-binding domain-like"/>
    <property type="match status" value="1"/>
</dbReference>
<dbReference type="Proteomes" id="UP001623348">
    <property type="component" value="Unassembled WGS sequence"/>
</dbReference>
<dbReference type="EMBL" id="BAAFJT010000003">
    <property type="protein sequence ID" value="GAB0186911.1"/>
    <property type="molecule type" value="Genomic_DNA"/>
</dbReference>
<reference evidence="2 3" key="1">
    <citation type="submission" date="2024-06" db="EMBL/GenBank/DDBJ databases">
        <title>The draft genome of Grus japonensis, version 3.</title>
        <authorList>
            <person name="Nabeshima K."/>
            <person name="Suzuki S."/>
            <person name="Onuma M."/>
        </authorList>
    </citation>
    <scope>NUCLEOTIDE SEQUENCE [LARGE SCALE GENOMIC DNA]</scope>
    <source>
        <strain evidence="2 3">451A</strain>
    </source>
</reference>
<feature type="domain" description="CBM20" evidence="1">
    <location>
        <begin position="1"/>
        <end position="80"/>
    </location>
</feature>
<name>A0ABC9WN62_GRUJA</name>
<protein>
    <submittedName>
        <fullName evidence="2">Laforin</fullName>
    </submittedName>
</protein>
<dbReference type="PROSITE" id="PS51166">
    <property type="entry name" value="CBM20"/>
    <property type="match status" value="1"/>
</dbReference>
<comment type="caution">
    <text evidence="2">The sequence shown here is derived from an EMBL/GenBank/DDBJ whole genome shotgun (WGS) entry which is preliminary data.</text>
</comment>
<sequence length="80" mass="8943">MTEGGGVLLVAGSRPELGQWDPQRAVPMKPARPTAPLPAQEPALWLAEVVLPDEDASSPFWYKFLRRQGGDLLWEEMQEK</sequence>
<dbReference type="PANTHER" id="PTHR46864:SF1">
    <property type="entry name" value="LAFORIN"/>
    <property type="match status" value="1"/>
</dbReference>
<dbReference type="InterPro" id="IPR013784">
    <property type="entry name" value="Carb-bd-like_fold"/>
</dbReference>
<organism evidence="2 3">
    <name type="scientific">Grus japonensis</name>
    <name type="common">Japanese crane</name>
    <name type="synonym">Red-crowned crane</name>
    <dbReference type="NCBI Taxonomy" id="30415"/>
    <lineage>
        <taxon>Eukaryota</taxon>
        <taxon>Metazoa</taxon>
        <taxon>Chordata</taxon>
        <taxon>Craniata</taxon>
        <taxon>Vertebrata</taxon>
        <taxon>Euteleostomi</taxon>
        <taxon>Archelosauria</taxon>
        <taxon>Archosauria</taxon>
        <taxon>Dinosauria</taxon>
        <taxon>Saurischia</taxon>
        <taxon>Theropoda</taxon>
        <taxon>Coelurosauria</taxon>
        <taxon>Aves</taxon>
        <taxon>Neognathae</taxon>
        <taxon>Neoaves</taxon>
        <taxon>Gruiformes</taxon>
        <taxon>Gruidae</taxon>
        <taxon>Grus</taxon>
    </lineage>
</organism>
<dbReference type="InterPro" id="IPR002044">
    <property type="entry name" value="CBM20"/>
</dbReference>
<dbReference type="Pfam" id="PF00686">
    <property type="entry name" value="CBM_20"/>
    <property type="match status" value="1"/>
</dbReference>
<proteinExistence type="predicted"/>
<dbReference type="PANTHER" id="PTHR46864">
    <property type="entry name" value="LAFORIN"/>
    <property type="match status" value="1"/>
</dbReference>
<dbReference type="InterPro" id="IPR013783">
    <property type="entry name" value="Ig-like_fold"/>
</dbReference>
<keyword evidence="3" id="KW-1185">Reference proteome</keyword>
<dbReference type="AlphaFoldDB" id="A0ABC9WN62"/>
<evidence type="ECO:0000313" key="3">
    <source>
        <dbReference type="Proteomes" id="UP001623348"/>
    </source>
</evidence>
<gene>
    <name evidence="2" type="ORF">GRJ2_001156400</name>
</gene>